<dbReference type="Proteomes" id="UP000295447">
    <property type="component" value="Unassembled WGS sequence"/>
</dbReference>
<evidence type="ECO:0000313" key="1">
    <source>
        <dbReference type="EMBL" id="TDW17176.1"/>
    </source>
</evidence>
<gene>
    <name evidence="1" type="ORF">EV650_3740</name>
</gene>
<dbReference type="EMBL" id="SODF01000002">
    <property type="protein sequence ID" value="TDW17176.1"/>
    <property type="molecule type" value="Genomic_DNA"/>
</dbReference>
<protein>
    <recommendedName>
        <fullName evidence="3">DUF1684 domain-containing protein</fullName>
    </recommendedName>
</protein>
<organism evidence="1 2">
    <name type="scientific">Kribbella kalugense</name>
    <dbReference type="NCBI Taxonomy" id="2512221"/>
    <lineage>
        <taxon>Bacteria</taxon>
        <taxon>Bacillati</taxon>
        <taxon>Actinomycetota</taxon>
        <taxon>Actinomycetes</taxon>
        <taxon>Propionibacteriales</taxon>
        <taxon>Kribbellaceae</taxon>
        <taxon>Kribbella</taxon>
    </lineage>
</organism>
<sequence>MTVISDLEQDWATWHAARERDLDTDYGWLSIVGFDWLPTTPVALAGLPGIWWADDERAHVTADGQLTLSGEPVNGTVSASVPEAGSLSWLLYGDRLVELVLRGGRYAVRQRDPNAATRRDFTGVPTYPLDDGWVVTGYFTPRATPERVEVSTAREDLRQYVTVVGAVHVALGGTAYELVATAAGDGRLNLSFHDKTNGEETAPWRTVTTGPVGRDGSVRIDFNRTINLPFAFTAYGTCPAPVAGNRLGLPVTAGEKKVR</sequence>
<dbReference type="PANTHER" id="PTHR41913">
    <property type="entry name" value="DUF1684 DOMAIN-CONTAINING PROTEIN"/>
    <property type="match status" value="1"/>
</dbReference>
<proteinExistence type="predicted"/>
<accession>A0A4R7ZJ51</accession>
<dbReference type="InterPro" id="IPR012467">
    <property type="entry name" value="DUF1684"/>
</dbReference>
<dbReference type="PANTHER" id="PTHR41913:SF1">
    <property type="entry name" value="DUF1684 DOMAIN-CONTAINING PROTEIN"/>
    <property type="match status" value="1"/>
</dbReference>
<name>A0A4R7ZJ51_9ACTN</name>
<dbReference type="Pfam" id="PF07920">
    <property type="entry name" value="DUF1684"/>
    <property type="match status" value="1"/>
</dbReference>
<dbReference type="RefSeq" id="WP_134120304.1">
    <property type="nucleotide sequence ID" value="NZ_SODF01000002.1"/>
</dbReference>
<reference evidence="1 2" key="1">
    <citation type="submission" date="2019-03" db="EMBL/GenBank/DDBJ databases">
        <title>Genomic Encyclopedia of Type Strains, Phase III (KMG-III): the genomes of soil and plant-associated and newly described type strains.</title>
        <authorList>
            <person name="Whitman W."/>
        </authorList>
    </citation>
    <scope>NUCLEOTIDE SEQUENCE [LARGE SCALE GENOMIC DNA]</scope>
    <source>
        <strain evidence="1 2">VKM Ac-2570</strain>
    </source>
</reference>
<keyword evidence="2" id="KW-1185">Reference proteome</keyword>
<dbReference type="AlphaFoldDB" id="A0A4R7ZJ51"/>
<evidence type="ECO:0008006" key="3">
    <source>
        <dbReference type="Google" id="ProtNLM"/>
    </source>
</evidence>
<dbReference type="OrthoDB" id="5493262at2"/>
<evidence type="ECO:0000313" key="2">
    <source>
        <dbReference type="Proteomes" id="UP000295447"/>
    </source>
</evidence>
<comment type="caution">
    <text evidence="1">The sequence shown here is derived from an EMBL/GenBank/DDBJ whole genome shotgun (WGS) entry which is preliminary data.</text>
</comment>